<organism evidence="2 3">
    <name type="scientific">Flemingia macrophylla</name>
    <dbReference type="NCBI Taxonomy" id="520843"/>
    <lineage>
        <taxon>Eukaryota</taxon>
        <taxon>Viridiplantae</taxon>
        <taxon>Streptophyta</taxon>
        <taxon>Embryophyta</taxon>
        <taxon>Tracheophyta</taxon>
        <taxon>Spermatophyta</taxon>
        <taxon>Magnoliopsida</taxon>
        <taxon>eudicotyledons</taxon>
        <taxon>Gunneridae</taxon>
        <taxon>Pentapetalae</taxon>
        <taxon>rosids</taxon>
        <taxon>fabids</taxon>
        <taxon>Fabales</taxon>
        <taxon>Fabaceae</taxon>
        <taxon>Papilionoideae</taxon>
        <taxon>50 kb inversion clade</taxon>
        <taxon>NPAAA clade</taxon>
        <taxon>indigoferoid/millettioid clade</taxon>
        <taxon>Phaseoleae</taxon>
        <taxon>Flemingia</taxon>
    </lineage>
</organism>
<dbReference type="AlphaFoldDB" id="A0ABD1MQJ5"/>
<protein>
    <submittedName>
        <fullName evidence="2">Uncharacterized protein</fullName>
    </submittedName>
</protein>
<reference evidence="2 3" key="1">
    <citation type="submission" date="2024-08" db="EMBL/GenBank/DDBJ databases">
        <title>Insights into the chromosomal genome structure of Flemingia macrophylla.</title>
        <authorList>
            <person name="Ding Y."/>
            <person name="Zhao Y."/>
            <person name="Bi W."/>
            <person name="Wu M."/>
            <person name="Zhao G."/>
            <person name="Gong Y."/>
            <person name="Li W."/>
            <person name="Zhang P."/>
        </authorList>
    </citation>
    <scope>NUCLEOTIDE SEQUENCE [LARGE SCALE GENOMIC DNA]</scope>
    <source>
        <strain evidence="2">DYQJB</strain>
        <tissue evidence="2">Leaf</tissue>
    </source>
</reference>
<dbReference type="EMBL" id="JBGMDY010000004">
    <property type="protein sequence ID" value="KAL2337787.1"/>
    <property type="molecule type" value="Genomic_DNA"/>
</dbReference>
<proteinExistence type="predicted"/>
<dbReference type="InterPro" id="IPR004158">
    <property type="entry name" value="DUF247_pln"/>
</dbReference>
<evidence type="ECO:0000256" key="1">
    <source>
        <dbReference type="SAM" id="Phobius"/>
    </source>
</evidence>
<evidence type="ECO:0000313" key="3">
    <source>
        <dbReference type="Proteomes" id="UP001603857"/>
    </source>
</evidence>
<dbReference type="Pfam" id="PF03140">
    <property type="entry name" value="DUF247"/>
    <property type="match status" value="1"/>
</dbReference>
<keyword evidence="1" id="KW-0812">Transmembrane</keyword>
<keyword evidence="3" id="KW-1185">Reference proteome</keyword>
<dbReference type="PANTHER" id="PTHR31170">
    <property type="entry name" value="BNAC04G53230D PROTEIN"/>
    <property type="match status" value="1"/>
</dbReference>
<dbReference type="PANTHER" id="PTHR31170:SF20">
    <property type="entry name" value="DUF247 DOMAIN PROTEIN"/>
    <property type="match status" value="1"/>
</dbReference>
<sequence length="504" mass="56879">MSATECFESIKLRLGSVDNRYIEAFSICLVPEQLRKRRVEAYGPQVVSIGPLHKGTNTDLLGMEEIKWRCMLHLLQRSKGSDSAAINQVLLECTKAMLKLDEVVRASYNVDEVRFNRNDLAKIMLVDGCFLLELLICGSPHLDARLPAGPGLSPGTEVIKREKVLSDLTLLENQIPLGVLNCLSKVLFPQIKDHEVFQLIRTLALSIMGYDCASLGSVDIGGFHFVELVHSLVGIEKFAIENKKNDCEVDIDSKEDLKISHPKQRLQRCATKLEAAGVTIAIQSTPAKSTRFDLKVTFENGKLTIPQLHITQTTEAKWRNLIAWELNKSSIQKHRGIKQEGFSALFISYACFLRSLICCVHDVKLLRKRGVIFVHQMDTDKGKKNKIRNEDLVYLFQNLTRGVPGGEIDMDSWFASVIQKLNSYPTTQDRAICNIIYHATRTSKTMWHIFISYPESFWYFLKAGFLKVKSFFSTNWELRQVGTIIAIVALILTLAQTVFSVPGL</sequence>
<name>A0ABD1MQJ5_9FABA</name>
<accession>A0ABD1MQJ5</accession>
<feature type="transmembrane region" description="Helical" evidence="1">
    <location>
        <begin position="481"/>
        <end position="501"/>
    </location>
</feature>
<gene>
    <name evidence="2" type="ORF">Fmac_012233</name>
</gene>
<evidence type="ECO:0000313" key="2">
    <source>
        <dbReference type="EMBL" id="KAL2337787.1"/>
    </source>
</evidence>
<keyword evidence="1" id="KW-0472">Membrane</keyword>
<dbReference type="Proteomes" id="UP001603857">
    <property type="component" value="Unassembled WGS sequence"/>
</dbReference>
<keyword evidence="1" id="KW-1133">Transmembrane helix</keyword>
<comment type="caution">
    <text evidence="2">The sequence shown here is derived from an EMBL/GenBank/DDBJ whole genome shotgun (WGS) entry which is preliminary data.</text>
</comment>